<name>A0AA43AYL3_9BURK</name>
<feature type="compositionally biased region" description="Basic and acidic residues" evidence="1">
    <location>
        <begin position="246"/>
        <end position="256"/>
    </location>
</feature>
<protein>
    <submittedName>
        <fullName evidence="2">Uncharacterized protein</fullName>
    </submittedName>
</protein>
<organism evidence="2 3">
    <name type="scientific">Achromobacter marplatensis</name>
    <dbReference type="NCBI Taxonomy" id="470868"/>
    <lineage>
        <taxon>Bacteria</taxon>
        <taxon>Pseudomonadati</taxon>
        <taxon>Pseudomonadota</taxon>
        <taxon>Betaproteobacteria</taxon>
        <taxon>Burkholderiales</taxon>
        <taxon>Alcaligenaceae</taxon>
        <taxon>Achromobacter</taxon>
    </lineage>
</organism>
<evidence type="ECO:0000256" key="1">
    <source>
        <dbReference type="SAM" id="MobiDB-lite"/>
    </source>
</evidence>
<accession>A0AA43AYL3</accession>
<dbReference type="EMBL" id="JAOCKG010000004">
    <property type="protein sequence ID" value="MDH2051201.1"/>
    <property type="molecule type" value="Genomic_DNA"/>
</dbReference>
<dbReference type="AlphaFoldDB" id="A0AA43AYL3"/>
<evidence type="ECO:0000313" key="3">
    <source>
        <dbReference type="Proteomes" id="UP001161276"/>
    </source>
</evidence>
<dbReference type="Proteomes" id="UP001161276">
    <property type="component" value="Unassembled WGS sequence"/>
</dbReference>
<proteinExistence type="predicted"/>
<gene>
    <name evidence="2" type="ORF">N5K24_12385</name>
</gene>
<feature type="region of interest" description="Disordered" evidence="1">
    <location>
        <begin position="237"/>
        <end position="256"/>
    </location>
</feature>
<comment type="caution">
    <text evidence="2">The sequence shown here is derived from an EMBL/GenBank/DDBJ whole genome shotgun (WGS) entry which is preliminary data.</text>
</comment>
<dbReference type="RefSeq" id="WP_280026918.1">
    <property type="nucleotide sequence ID" value="NZ_JAOCKG010000004.1"/>
</dbReference>
<evidence type="ECO:0000313" key="2">
    <source>
        <dbReference type="EMBL" id="MDH2051201.1"/>
    </source>
</evidence>
<sequence>MNDENKTALLSKLRAEGVQAGDERADDAVTLLGKYKALCIEIGRGDSYHLGRIDAAIAALASAPVAGEARLVGYIHPDTLAQLAFPMTPYREVPLYRVHRPHVEFDAKRPAGLVPIFTAPPAAPQASEAVRIHNDAIKAAAKVCTDTARQYDPQNNQEHALASELYGAAVAIRKLEKDGGDCAKGAGDEDERLAFEAWAATEVPAHKLGRAPWPHQDQYNWASMDYAWSMWRKIRAAPSPTQPTEQGERDANRHVR</sequence>
<reference evidence="2" key="1">
    <citation type="submission" date="2022-09" db="EMBL/GenBank/DDBJ databases">
        <title>Intensive care unit water sources are persistently colonized with multi-drug resistant bacteria and are the site of extensive horizontal gene transfer of antibiotic resistance genes.</title>
        <authorList>
            <person name="Diorio-Toth L."/>
        </authorList>
    </citation>
    <scope>NUCLEOTIDE SEQUENCE</scope>
    <source>
        <strain evidence="2">GD03676</strain>
    </source>
</reference>